<accession>A0A1H7JX53</accession>
<feature type="coiled-coil region" evidence="1">
    <location>
        <begin position="353"/>
        <end position="401"/>
    </location>
</feature>
<dbReference type="Proteomes" id="UP000198984">
    <property type="component" value="Unassembled WGS sequence"/>
</dbReference>
<feature type="chain" id="PRO_5011691609" description="DUF6377 domain-containing protein" evidence="3">
    <location>
        <begin position="18"/>
        <end position="551"/>
    </location>
</feature>
<sequence length="551" mass="63930">MQLRYILLLLLPITAVAQSGSDTLMKALNRTIQQADTYDRQKLQRIDRIKTLYREAKTLPQQYAATLQLYEEYKVYKFDSAFTYASNLENMAAAMNDSIKIAASKNKLAFILLSAGKFKEAFEYLQAVHPAQQTDSIKGEYYLLMGRYYNDLADYNNDNNYTAKYQVIANNYFDSALVYIPADSFESLYYAGLKSLKRDSLDKAFTLFRTLLDRPSLTDHQLAIVSSTLSFIYALHKDRAGAINSQVRAAMADIRSSTKETFATFNLAQLLYEEGDFEQASIYIEKAIDDATFYGARQRKMQVSAMLPIIQGAKISYIERQRKLWLTYALIATLVLIILGLLIVVIYKQFNKLKRAEKTISDARNNLEQANQQLHHVNETLKSLNTELQDVNGKLREANKIKEEYIGYFFNISSVFFEKIVRFKNLIDQKIADRKPDELRMVLNNINMRNEREDLLKSFDKVFLKLFPTFVEEFNKLFNEEDQIVLKNDELLNNELRIYALMRMGITENEKIAQILEYSVKTIYAYKTKIRNRTIVPKDEFDKRVMAVKSI</sequence>
<proteinExistence type="predicted"/>
<protein>
    <recommendedName>
        <fullName evidence="4">DUF6377 domain-containing protein</fullName>
    </recommendedName>
</protein>
<keyword evidence="2" id="KW-1133">Transmembrane helix</keyword>
<evidence type="ECO:0000313" key="5">
    <source>
        <dbReference type="EMBL" id="SEK79168.1"/>
    </source>
</evidence>
<organism evidence="5 6">
    <name type="scientific">Chitinophaga rupis</name>
    <dbReference type="NCBI Taxonomy" id="573321"/>
    <lineage>
        <taxon>Bacteria</taxon>
        <taxon>Pseudomonadati</taxon>
        <taxon>Bacteroidota</taxon>
        <taxon>Chitinophagia</taxon>
        <taxon>Chitinophagales</taxon>
        <taxon>Chitinophagaceae</taxon>
        <taxon>Chitinophaga</taxon>
    </lineage>
</organism>
<keyword evidence="3" id="KW-0732">Signal</keyword>
<evidence type="ECO:0000256" key="3">
    <source>
        <dbReference type="SAM" id="SignalP"/>
    </source>
</evidence>
<keyword evidence="2" id="KW-0812">Transmembrane</keyword>
<keyword evidence="1" id="KW-0175">Coiled coil</keyword>
<feature type="domain" description="DUF6377" evidence="4">
    <location>
        <begin position="253"/>
        <end position="513"/>
    </location>
</feature>
<dbReference type="Pfam" id="PF19904">
    <property type="entry name" value="DUF6377"/>
    <property type="match status" value="1"/>
</dbReference>
<keyword evidence="2" id="KW-0472">Membrane</keyword>
<evidence type="ECO:0000259" key="4">
    <source>
        <dbReference type="Pfam" id="PF19904"/>
    </source>
</evidence>
<dbReference type="EMBL" id="FOBB01000001">
    <property type="protein sequence ID" value="SEK79168.1"/>
    <property type="molecule type" value="Genomic_DNA"/>
</dbReference>
<evidence type="ECO:0000256" key="2">
    <source>
        <dbReference type="SAM" id="Phobius"/>
    </source>
</evidence>
<name>A0A1H7JX53_9BACT</name>
<keyword evidence="6" id="KW-1185">Reference proteome</keyword>
<dbReference type="AlphaFoldDB" id="A0A1H7JX53"/>
<evidence type="ECO:0000256" key="1">
    <source>
        <dbReference type="SAM" id="Coils"/>
    </source>
</evidence>
<reference evidence="5 6" key="1">
    <citation type="submission" date="2016-10" db="EMBL/GenBank/DDBJ databases">
        <authorList>
            <person name="de Groot N.N."/>
        </authorList>
    </citation>
    <scope>NUCLEOTIDE SEQUENCE [LARGE SCALE GENOMIC DNA]</scope>
    <source>
        <strain evidence="5 6">DSM 21039</strain>
    </source>
</reference>
<evidence type="ECO:0000313" key="6">
    <source>
        <dbReference type="Proteomes" id="UP000198984"/>
    </source>
</evidence>
<dbReference type="SUPFAM" id="SSF48452">
    <property type="entry name" value="TPR-like"/>
    <property type="match status" value="1"/>
</dbReference>
<feature type="signal peptide" evidence="3">
    <location>
        <begin position="1"/>
        <end position="17"/>
    </location>
</feature>
<dbReference type="InterPro" id="IPR045957">
    <property type="entry name" value="DUF6377"/>
</dbReference>
<dbReference type="Gene3D" id="1.25.40.10">
    <property type="entry name" value="Tetratricopeptide repeat domain"/>
    <property type="match status" value="1"/>
</dbReference>
<dbReference type="STRING" id="573321.SAMN04488505_101894"/>
<dbReference type="RefSeq" id="WP_143080904.1">
    <property type="nucleotide sequence ID" value="NZ_FOBB01000001.1"/>
</dbReference>
<feature type="transmembrane region" description="Helical" evidence="2">
    <location>
        <begin position="325"/>
        <end position="347"/>
    </location>
</feature>
<dbReference type="InterPro" id="IPR011990">
    <property type="entry name" value="TPR-like_helical_dom_sf"/>
</dbReference>
<gene>
    <name evidence="5" type="ORF">SAMN04488505_101894</name>
</gene>
<dbReference type="OrthoDB" id="1044679at2"/>